<evidence type="ECO:0000313" key="2">
    <source>
        <dbReference type="EMBL" id="UTJ07258.1"/>
    </source>
</evidence>
<proteinExistence type="predicted"/>
<feature type="transmembrane region" description="Helical" evidence="1">
    <location>
        <begin position="12"/>
        <end position="31"/>
    </location>
</feature>
<feature type="transmembrane region" description="Helical" evidence="1">
    <location>
        <begin position="130"/>
        <end position="152"/>
    </location>
</feature>
<dbReference type="Proteomes" id="UP001060012">
    <property type="component" value="Chromosome"/>
</dbReference>
<accession>A0ABY5E7X9</accession>
<reference evidence="2" key="1">
    <citation type="submission" date="2022-07" db="EMBL/GenBank/DDBJ databases">
        <title>Arcobacter roscoffensis sp. nov., a marine bacterium isolated from coastal seawater collected from Roscoff, France.</title>
        <authorList>
            <person name="Pascual J."/>
            <person name="Lepeaux C."/>
            <person name="Methner A."/>
            <person name="Overmann J."/>
        </authorList>
    </citation>
    <scope>NUCLEOTIDE SEQUENCE</scope>
    <source>
        <strain evidence="2">ARW1-2F2</strain>
    </source>
</reference>
<name>A0ABY5E7X9_9BACT</name>
<dbReference type="RefSeq" id="WP_254577436.1">
    <property type="nucleotide sequence ID" value="NZ_CP100595.1"/>
</dbReference>
<keyword evidence="1" id="KW-1133">Transmembrane helix</keyword>
<dbReference type="EMBL" id="CP100595">
    <property type="protein sequence ID" value="UTJ07258.1"/>
    <property type="molecule type" value="Genomic_DNA"/>
</dbReference>
<gene>
    <name evidence="2" type="ORF">NJU99_03980</name>
</gene>
<evidence type="ECO:0000256" key="1">
    <source>
        <dbReference type="SAM" id="Phobius"/>
    </source>
</evidence>
<feature type="transmembrane region" description="Helical" evidence="1">
    <location>
        <begin position="75"/>
        <end position="96"/>
    </location>
</feature>
<organism evidence="2 3">
    <name type="scientific">Arcobacter roscoffensis</name>
    <dbReference type="NCBI Taxonomy" id="2961520"/>
    <lineage>
        <taxon>Bacteria</taxon>
        <taxon>Pseudomonadati</taxon>
        <taxon>Campylobacterota</taxon>
        <taxon>Epsilonproteobacteria</taxon>
        <taxon>Campylobacterales</taxon>
        <taxon>Arcobacteraceae</taxon>
        <taxon>Arcobacter</taxon>
    </lineage>
</organism>
<sequence length="166" mass="19144">MNLNQTIPYRKDYNLIVLSITSILIILPSLIFSENDIANNKTIVNALNLISPLFTNIENMAIVSSTVGLYFKSKFLFTYTIFVNLIVFIVMLYIYARTYLSSLGKLERGHDFFFSENIQKNKTDTSKPMLFASILIIVILINFFYFDTIMAIQDHDSLKMAIKKEI</sequence>
<keyword evidence="1" id="KW-0812">Transmembrane</keyword>
<keyword evidence="1" id="KW-0472">Membrane</keyword>
<protein>
    <submittedName>
        <fullName evidence="2">Uncharacterized protein</fullName>
    </submittedName>
</protein>
<evidence type="ECO:0000313" key="3">
    <source>
        <dbReference type="Proteomes" id="UP001060012"/>
    </source>
</evidence>
<keyword evidence="3" id="KW-1185">Reference proteome</keyword>